<evidence type="ECO:0000313" key="2">
    <source>
        <dbReference type="EMBL" id="PYH36710.1"/>
    </source>
</evidence>
<keyword evidence="3" id="KW-1185">Reference proteome</keyword>
<gene>
    <name evidence="2" type="ORF">BO87DRAFT_229301</name>
</gene>
<reference evidence="2" key="1">
    <citation type="submission" date="2016-12" db="EMBL/GenBank/DDBJ databases">
        <title>The genomes of Aspergillus section Nigri reveals drivers in fungal speciation.</title>
        <authorList>
            <consortium name="DOE Joint Genome Institute"/>
            <person name="Vesth T.C."/>
            <person name="Nybo J."/>
            <person name="Theobald S."/>
            <person name="Brandl J."/>
            <person name="Frisvad J.C."/>
            <person name="Nielsen K.F."/>
            <person name="Lyhne E.K."/>
            <person name="Kogle M.E."/>
            <person name="Kuo A."/>
            <person name="Riley R."/>
            <person name="Clum A."/>
            <person name="Nolan M."/>
            <person name="Lipzen A."/>
            <person name="Salamov A."/>
            <person name="Henrissat B."/>
            <person name="Wiebenga A."/>
            <person name="De Vries R.P."/>
            <person name="Grigoriev I.V."/>
            <person name="Mortensen U.H."/>
            <person name="Andersen M.R."/>
            <person name="Baker S.E."/>
        </authorList>
    </citation>
    <scope>NUCLEOTIDE SEQUENCE [LARGE SCALE GENOMIC DNA]</scope>
    <source>
        <strain evidence="2">CBS 115656</strain>
    </source>
</reference>
<dbReference type="AlphaFoldDB" id="A0A318YYB4"/>
<protein>
    <submittedName>
        <fullName evidence="2">Uncharacterized protein</fullName>
    </submittedName>
</protein>
<evidence type="ECO:0000313" key="3">
    <source>
        <dbReference type="Proteomes" id="UP000247647"/>
    </source>
</evidence>
<dbReference type="Proteomes" id="UP000247647">
    <property type="component" value="Unassembled WGS sequence"/>
</dbReference>
<feature type="region of interest" description="Disordered" evidence="1">
    <location>
        <begin position="21"/>
        <end position="60"/>
    </location>
</feature>
<name>A0A318YYB4_ASPNB</name>
<dbReference type="GeneID" id="37121207"/>
<dbReference type="RefSeq" id="XP_025482188.1">
    <property type="nucleotide sequence ID" value="XM_025618751.1"/>
</dbReference>
<feature type="compositionally biased region" description="Basic and acidic residues" evidence="1">
    <location>
        <begin position="28"/>
        <end position="57"/>
    </location>
</feature>
<accession>A0A318YYB4</accession>
<dbReference type="EMBL" id="KZ821452">
    <property type="protein sequence ID" value="PYH36710.1"/>
    <property type="molecule type" value="Genomic_DNA"/>
</dbReference>
<evidence type="ECO:0000256" key="1">
    <source>
        <dbReference type="SAM" id="MobiDB-lite"/>
    </source>
</evidence>
<proteinExistence type="predicted"/>
<sequence>MKTTMLSFDWEKVEREEKARRIAQRQAGSRESRALRRSLKIERLPRDGRRERPRQENVRQSILLRKTDKGNSLFSLFSLSDSLVVRTAKIPAAGVPTLG</sequence>
<organism evidence="2 3">
    <name type="scientific">Aspergillus neoniger (strain CBS 115656)</name>
    <dbReference type="NCBI Taxonomy" id="1448310"/>
    <lineage>
        <taxon>Eukaryota</taxon>
        <taxon>Fungi</taxon>
        <taxon>Dikarya</taxon>
        <taxon>Ascomycota</taxon>
        <taxon>Pezizomycotina</taxon>
        <taxon>Eurotiomycetes</taxon>
        <taxon>Eurotiomycetidae</taxon>
        <taxon>Eurotiales</taxon>
        <taxon>Aspergillaceae</taxon>
        <taxon>Aspergillus</taxon>
        <taxon>Aspergillus subgen. Circumdati</taxon>
    </lineage>
</organism>